<evidence type="ECO:0000256" key="4">
    <source>
        <dbReference type="ARBA" id="ARBA00022679"/>
    </source>
</evidence>
<sequence>MRTTVATARQIVVKVGTSCLAAEGSGLSVDRINTLVDVLAVRRAQPETQVTLVSSGAVAAGLAHLDIACPFDDAALMRRAAAGIGQGMLVSCYAAAFSRYSQTVGQVLLTADEVIHRADETRRVLTQLLSRDVVPVVNENDTGAARDQRFGDNDSLAAHLAILLRADVLILLSDVDALYDAPPSTPGASPVWSVHPSTQLPLSEGYASGSADTGLGTGGITSKVKAACAAAAAGIPVVLTSAKLAEGALSGDEVGTYFHPAPF</sequence>
<dbReference type="PANTHER" id="PTHR43654">
    <property type="entry name" value="GLUTAMATE 5-KINASE"/>
    <property type="match status" value="1"/>
</dbReference>
<evidence type="ECO:0000259" key="8">
    <source>
        <dbReference type="Pfam" id="PF00696"/>
    </source>
</evidence>
<keyword evidence="7" id="KW-0067">ATP-binding</keyword>
<dbReference type="PROSITE" id="PS00902">
    <property type="entry name" value="GLUTAMATE_5_KINASE"/>
    <property type="match status" value="1"/>
</dbReference>
<dbReference type="PANTHER" id="PTHR43654:SF1">
    <property type="entry name" value="ISOPENTENYL PHOSPHATE KINASE"/>
    <property type="match status" value="1"/>
</dbReference>
<evidence type="ECO:0000313" key="9">
    <source>
        <dbReference type="EMBL" id="MBC9719426.1"/>
    </source>
</evidence>
<evidence type="ECO:0000256" key="7">
    <source>
        <dbReference type="ARBA" id="ARBA00022840"/>
    </source>
</evidence>
<dbReference type="PRINTS" id="PR00474">
    <property type="entry name" value="GLU5KINASE"/>
</dbReference>
<keyword evidence="5" id="KW-0547">Nucleotide-binding</keyword>
<gene>
    <name evidence="9" type="primary">proB</name>
    <name evidence="9" type="ORF">H9Y04_43645</name>
</gene>
<dbReference type="RefSeq" id="WP_187819831.1">
    <property type="nucleotide sequence ID" value="NZ_JACTVJ010000041.1"/>
</dbReference>
<keyword evidence="10" id="KW-1185">Reference proteome</keyword>
<evidence type="ECO:0000313" key="10">
    <source>
        <dbReference type="Proteomes" id="UP000642284"/>
    </source>
</evidence>
<keyword evidence="3" id="KW-0641">Proline biosynthesis</keyword>
<comment type="caution">
    <text evidence="9">The sequence shown here is derived from an EMBL/GenBank/DDBJ whole genome shotgun (WGS) entry which is preliminary data.</text>
</comment>
<name>A0ABR7SXZ5_9ACTN</name>
<evidence type="ECO:0000256" key="2">
    <source>
        <dbReference type="ARBA" id="ARBA00022605"/>
    </source>
</evidence>
<dbReference type="InterPro" id="IPR005715">
    <property type="entry name" value="Glu_5kinase/COase_Synthase"/>
</dbReference>
<dbReference type="Gene3D" id="3.40.1160.10">
    <property type="entry name" value="Acetylglutamate kinase-like"/>
    <property type="match status" value="1"/>
</dbReference>
<dbReference type="EC" id="2.7.2.11" evidence="9"/>
<dbReference type="InterPro" id="IPR001057">
    <property type="entry name" value="Glu/AcGlu_kinase"/>
</dbReference>
<evidence type="ECO:0000256" key="3">
    <source>
        <dbReference type="ARBA" id="ARBA00022650"/>
    </source>
</evidence>
<protein>
    <submittedName>
        <fullName evidence="9">Glutamate 5-kinase</fullName>
        <ecNumber evidence="9">2.7.2.11</ecNumber>
    </submittedName>
</protein>
<dbReference type="InterPro" id="IPR036393">
    <property type="entry name" value="AceGlu_kinase-like_sf"/>
</dbReference>
<dbReference type="NCBIfam" id="TIGR01027">
    <property type="entry name" value="proB"/>
    <property type="match status" value="1"/>
</dbReference>
<keyword evidence="6" id="KW-0418">Kinase</keyword>
<keyword evidence="1" id="KW-0963">Cytoplasm</keyword>
<dbReference type="SUPFAM" id="SSF53633">
    <property type="entry name" value="Carbamate kinase-like"/>
    <property type="match status" value="1"/>
</dbReference>
<dbReference type="InterPro" id="IPR001048">
    <property type="entry name" value="Asp/Glu/Uridylate_kinase"/>
</dbReference>
<dbReference type="InterPro" id="IPR011529">
    <property type="entry name" value="Glu_5kinase"/>
</dbReference>
<dbReference type="PIRSF" id="PIRSF000729">
    <property type="entry name" value="GK"/>
    <property type="match status" value="1"/>
</dbReference>
<evidence type="ECO:0000256" key="6">
    <source>
        <dbReference type="ARBA" id="ARBA00022777"/>
    </source>
</evidence>
<proteinExistence type="predicted"/>
<feature type="domain" description="Aspartate/glutamate/uridylate kinase" evidence="8">
    <location>
        <begin position="11"/>
        <end position="240"/>
    </location>
</feature>
<evidence type="ECO:0000256" key="1">
    <source>
        <dbReference type="ARBA" id="ARBA00022490"/>
    </source>
</evidence>
<organism evidence="9 10">
    <name type="scientific">Streptomyces polyasparticus</name>
    <dbReference type="NCBI Taxonomy" id="2767826"/>
    <lineage>
        <taxon>Bacteria</taxon>
        <taxon>Bacillati</taxon>
        <taxon>Actinomycetota</taxon>
        <taxon>Actinomycetes</taxon>
        <taxon>Kitasatosporales</taxon>
        <taxon>Streptomycetaceae</taxon>
        <taxon>Streptomyces</taxon>
    </lineage>
</organism>
<keyword evidence="2" id="KW-0028">Amino-acid biosynthesis</keyword>
<dbReference type="EMBL" id="JACTVJ010000041">
    <property type="protein sequence ID" value="MBC9719426.1"/>
    <property type="molecule type" value="Genomic_DNA"/>
</dbReference>
<keyword evidence="4 9" id="KW-0808">Transferase</keyword>
<dbReference type="InterPro" id="IPR019797">
    <property type="entry name" value="Glutamate_5-kinase_CS"/>
</dbReference>
<accession>A0ABR7SXZ5</accession>
<dbReference type="Pfam" id="PF00696">
    <property type="entry name" value="AA_kinase"/>
    <property type="match status" value="1"/>
</dbReference>
<dbReference type="Proteomes" id="UP000642284">
    <property type="component" value="Unassembled WGS sequence"/>
</dbReference>
<evidence type="ECO:0000256" key="5">
    <source>
        <dbReference type="ARBA" id="ARBA00022741"/>
    </source>
</evidence>
<dbReference type="GO" id="GO:0004349">
    <property type="term" value="F:glutamate 5-kinase activity"/>
    <property type="evidence" value="ECO:0007669"/>
    <property type="project" value="UniProtKB-EC"/>
</dbReference>
<reference evidence="9 10" key="1">
    <citation type="submission" date="2020-08" db="EMBL/GenBank/DDBJ databases">
        <title>Genemic of Streptomyces polyaspartic.</title>
        <authorList>
            <person name="Liu W."/>
        </authorList>
    </citation>
    <scope>NUCLEOTIDE SEQUENCE [LARGE SCALE GENOMIC DNA]</scope>
    <source>
        <strain evidence="9 10">TRM66268-LWL</strain>
    </source>
</reference>